<feature type="compositionally biased region" description="Gly residues" evidence="3">
    <location>
        <begin position="120"/>
        <end position="130"/>
    </location>
</feature>
<dbReference type="InterPro" id="IPR036928">
    <property type="entry name" value="AS_sf"/>
</dbReference>
<sequence>MSGGLKMLHSDISPSKDNLIFSSLEDLQIPSMDMSANKNHNAAQDSKEKLTRNNSLNLTKNSAKSENKVKTHHRTRTSDHIQVLPDPDALYQARRQHQHNLILVQQQQQQQKSILIRNGSSGGMEGGGVGKGDDHKNDYDTIEEVESQSELGSSEGGRRYADDNGPRVVTVDEEVGSSCCWGFREKRRLEQLQRKKNSERVAEFERLQNLYKLEGDSKRILNLGWEELVQALQKRELSATAVLEAYVAKTLEATSKFNNVTEFIPQAFVWAKELDSLPEVKGPLHGIPFAVKDDTNVEGHDTTLGYVKRLYRPAKESAVLVKSLVDLGALPYCKTNVPQTLFTYGSDNPVFGATTNCINPKLSPGGSSSGTGSLVGSHGCPFGTGSDIGGSLRIPAHFNGVASIKPTVGRLSSKGVVSSLPNLMGLTAVPGIIGQTPTIVSTVFKGICENFKQHKYDSRIPPIPWDNALFQSKEKLRIGYLSSLPYFPAMGDTEEVVLRAKSTLESLGHTLVPFEMPDPYKYMNILARFLLADQNQHFNKSLKGEKIAQSVQLAYYSSWVPTSIQRVLRSLMTSKLFPFMYSKRTAAMFGAGAVSSKELWDNQGEKKKVIEEMHAEWERLELDAVLCPLFPFAAPLINYPGLLPMAVCYAMIWNLVDYPAGVVPFGRESGKNYENFDDEGDVALKMAHKAIQESIGAPIGVQCVALPYKEEIVLRLLTELEQFSYKH</sequence>
<dbReference type="GO" id="GO:0017064">
    <property type="term" value="F:fatty acid amide hydrolase activity"/>
    <property type="evidence" value="ECO:0007669"/>
    <property type="project" value="TreeGrafter"/>
</dbReference>
<dbReference type="AlphaFoldDB" id="A0A226D657"/>
<dbReference type="OrthoDB" id="6428749at2759"/>
<feature type="region of interest" description="Disordered" evidence="3">
    <location>
        <begin position="37"/>
        <end position="78"/>
    </location>
</feature>
<evidence type="ECO:0000313" key="6">
    <source>
        <dbReference type="Proteomes" id="UP000198287"/>
    </source>
</evidence>
<dbReference type="Proteomes" id="UP000198287">
    <property type="component" value="Unassembled WGS sequence"/>
</dbReference>
<name>A0A226D657_FOLCA</name>
<dbReference type="STRING" id="158441.A0A226D657"/>
<feature type="region of interest" description="Disordered" evidence="3">
    <location>
        <begin position="118"/>
        <end position="165"/>
    </location>
</feature>
<dbReference type="OMA" id="EPWRPEM"/>
<comment type="caution">
    <text evidence="5">The sequence shown here is derived from an EMBL/GenBank/DDBJ whole genome shotgun (WGS) entry which is preliminary data.</text>
</comment>
<comment type="similarity">
    <text evidence="1">Belongs to the amidase family.</text>
</comment>
<dbReference type="PANTHER" id="PTHR45847">
    <property type="entry name" value="FATTY ACID AMIDE HYDROLASE"/>
    <property type="match status" value="1"/>
</dbReference>
<keyword evidence="6" id="KW-1185">Reference proteome</keyword>
<dbReference type="PROSITE" id="PS00571">
    <property type="entry name" value="AMIDASES"/>
    <property type="match status" value="1"/>
</dbReference>
<dbReference type="InterPro" id="IPR052096">
    <property type="entry name" value="Endocannabinoid_amidase"/>
</dbReference>
<organism evidence="5 6">
    <name type="scientific">Folsomia candida</name>
    <name type="common">Springtail</name>
    <dbReference type="NCBI Taxonomy" id="158441"/>
    <lineage>
        <taxon>Eukaryota</taxon>
        <taxon>Metazoa</taxon>
        <taxon>Ecdysozoa</taxon>
        <taxon>Arthropoda</taxon>
        <taxon>Hexapoda</taxon>
        <taxon>Collembola</taxon>
        <taxon>Entomobryomorpha</taxon>
        <taxon>Isotomoidea</taxon>
        <taxon>Isotomidae</taxon>
        <taxon>Proisotominae</taxon>
        <taxon>Folsomia</taxon>
    </lineage>
</organism>
<dbReference type="Gene3D" id="3.90.1300.10">
    <property type="entry name" value="Amidase signature (AS) domain"/>
    <property type="match status" value="1"/>
</dbReference>
<evidence type="ECO:0000256" key="1">
    <source>
        <dbReference type="ARBA" id="ARBA00009199"/>
    </source>
</evidence>
<gene>
    <name evidence="5" type="ORF">Fcan01_24711</name>
</gene>
<dbReference type="GO" id="GO:0004040">
    <property type="term" value="F:amidase activity"/>
    <property type="evidence" value="ECO:0007669"/>
    <property type="project" value="TreeGrafter"/>
</dbReference>
<accession>A0A226D657</accession>
<dbReference type="InterPro" id="IPR020556">
    <property type="entry name" value="Amidase_CS"/>
</dbReference>
<evidence type="ECO:0000313" key="5">
    <source>
        <dbReference type="EMBL" id="OXA40580.1"/>
    </source>
</evidence>
<dbReference type="InterPro" id="IPR023631">
    <property type="entry name" value="Amidase_dom"/>
</dbReference>
<evidence type="ECO:0000256" key="3">
    <source>
        <dbReference type="SAM" id="MobiDB-lite"/>
    </source>
</evidence>
<evidence type="ECO:0000256" key="2">
    <source>
        <dbReference type="ARBA" id="ARBA00022801"/>
    </source>
</evidence>
<reference evidence="5 6" key="1">
    <citation type="submission" date="2015-12" db="EMBL/GenBank/DDBJ databases">
        <title>The genome of Folsomia candida.</title>
        <authorList>
            <person name="Faddeeva A."/>
            <person name="Derks M.F."/>
            <person name="Anvar Y."/>
            <person name="Smit S."/>
            <person name="Van Straalen N."/>
            <person name="Roelofs D."/>
        </authorList>
    </citation>
    <scope>NUCLEOTIDE SEQUENCE [LARGE SCALE GENOMIC DNA]</scope>
    <source>
        <strain evidence="5 6">VU population</strain>
        <tissue evidence="5">Whole body</tissue>
    </source>
</reference>
<proteinExistence type="inferred from homology"/>
<feature type="compositionally biased region" description="Basic and acidic residues" evidence="3">
    <location>
        <begin position="156"/>
        <end position="165"/>
    </location>
</feature>
<evidence type="ECO:0000259" key="4">
    <source>
        <dbReference type="Pfam" id="PF01425"/>
    </source>
</evidence>
<dbReference type="GO" id="GO:0009062">
    <property type="term" value="P:fatty acid catabolic process"/>
    <property type="evidence" value="ECO:0007669"/>
    <property type="project" value="TreeGrafter"/>
</dbReference>
<protein>
    <submittedName>
        <fullName evidence="5">Fatty acid amide hydrolase 1</fullName>
    </submittedName>
</protein>
<dbReference type="SUPFAM" id="SSF75304">
    <property type="entry name" value="Amidase signature (AS) enzymes"/>
    <property type="match status" value="1"/>
</dbReference>
<dbReference type="PANTHER" id="PTHR45847:SF6">
    <property type="entry name" value="FATTY ACID AMIDE HYDROLASE"/>
    <property type="match status" value="1"/>
</dbReference>
<dbReference type="Pfam" id="PF01425">
    <property type="entry name" value="Amidase"/>
    <property type="match status" value="1"/>
</dbReference>
<dbReference type="EMBL" id="LNIX01000033">
    <property type="protein sequence ID" value="OXA40580.1"/>
    <property type="molecule type" value="Genomic_DNA"/>
</dbReference>
<feature type="compositionally biased region" description="Polar residues" evidence="3">
    <location>
        <begin position="52"/>
        <end position="62"/>
    </location>
</feature>
<feature type="domain" description="Amidase" evidence="4">
    <location>
        <begin position="242"/>
        <end position="714"/>
    </location>
</feature>
<keyword evidence="2 5" id="KW-0378">Hydrolase</keyword>